<dbReference type="Pfam" id="PF08386">
    <property type="entry name" value="Abhydrolase_4"/>
    <property type="match status" value="1"/>
</dbReference>
<dbReference type="InterPro" id="IPR051601">
    <property type="entry name" value="Serine_prot/Carboxylest_S33"/>
</dbReference>
<dbReference type="EMBL" id="CABFNS010000622">
    <property type="protein sequence ID" value="VUC22505.1"/>
    <property type="molecule type" value="Genomic_DNA"/>
</dbReference>
<dbReference type="PANTHER" id="PTHR43248:SF25">
    <property type="entry name" value="AB HYDROLASE-1 DOMAIN-CONTAINING PROTEIN-RELATED"/>
    <property type="match status" value="1"/>
</dbReference>
<comment type="caution">
    <text evidence="4">The sequence shown here is derived from an EMBL/GenBank/DDBJ whole genome shotgun (WGS) entry which is preliminary data.</text>
</comment>
<dbReference type="InterPro" id="IPR013595">
    <property type="entry name" value="Pept_S33_TAP-like_C"/>
</dbReference>
<dbReference type="Gene3D" id="3.40.50.1820">
    <property type="entry name" value="alpha/beta hydrolase"/>
    <property type="match status" value="1"/>
</dbReference>
<proteinExistence type="inferred from homology"/>
<comment type="similarity">
    <text evidence="1">Belongs to the peptidase S33 family.</text>
</comment>
<gene>
    <name evidence="4" type="ORF">CLO192961_LOCUS87953</name>
</gene>
<name>A0ABY6TV22_BIOOC</name>
<organism evidence="4 5">
    <name type="scientific">Bionectria ochroleuca</name>
    <name type="common">Gliocladium roseum</name>
    <dbReference type="NCBI Taxonomy" id="29856"/>
    <lineage>
        <taxon>Eukaryota</taxon>
        <taxon>Fungi</taxon>
        <taxon>Dikarya</taxon>
        <taxon>Ascomycota</taxon>
        <taxon>Pezizomycotina</taxon>
        <taxon>Sordariomycetes</taxon>
        <taxon>Hypocreomycetidae</taxon>
        <taxon>Hypocreales</taxon>
        <taxon>Bionectriaceae</taxon>
        <taxon>Clonostachys</taxon>
    </lineage>
</organism>
<feature type="domain" description="Peptidase S33 tripeptidyl aminopeptidase-like C-terminal" evidence="3">
    <location>
        <begin position="286"/>
        <end position="395"/>
    </location>
</feature>
<keyword evidence="5" id="KW-1185">Reference proteome</keyword>
<keyword evidence="2" id="KW-0378">Hydrolase</keyword>
<reference evidence="4 5" key="1">
    <citation type="submission" date="2019-06" db="EMBL/GenBank/DDBJ databases">
        <authorList>
            <person name="Broberg M."/>
        </authorList>
    </citation>
    <scope>NUCLEOTIDE SEQUENCE [LARGE SCALE GENOMIC DNA]</scope>
</reference>
<dbReference type="PANTHER" id="PTHR43248">
    <property type="entry name" value="2-SUCCINYL-6-HYDROXY-2,4-CYCLOHEXADIENE-1-CARBOXYLATE SYNTHASE"/>
    <property type="match status" value="1"/>
</dbReference>
<dbReference type="SUPFAM" id="SSF53474">
    <property type="entry name" value="alpha/beta-Hydrolases"/>
    <property type="match status" value="1"/>
</dbReference>
<dbReference type="InterPro" id="IPR029058">
    <property type="entry name" value="AB_hydrolase_fold"/>
</dbReference>
<sequence>METIQGGQYLQGTIGGDKDYEILASILEGSNDSLRANGFLSVLCAGAGSDSMFAHISTAPVARDMLEIVDRIDEQKRKSCDKKSSDVSKLQYLGVSYGTLLGNTFASMFPGRVSRMLLDSLIDADDYIQDGTSITPVDAETYSDKSAGGIRKKIDNLIQNLEQNPAVEVHNRRIQLVISHIAKDAIRQMMYQPIVQYGLALKVLALAVASSYSVLLDTAAGNANTVSQTDMCVQAGASLPLSEFSAANEAGIAVFYGDSCQNPELHNATWAENTAKHFSEQSVITEESWSHVALSCSGWKFNPKYPYRGPFGYLGPKKDEKNAPDALVLFLSNHYDHATPLFNAYRMSQQHSGSTVAIQEAAGHCTLLTSTSKCIKDIGSRYFATDVVPANKTICQPDCQPGIPYKECPGFVAF</sequence>
<evidence type="ECO:0000313" key="5">
    <source>
        <dbReference type="Proteomes" id="UP000766486"/>
    </source>
</evidence>
<evidence type="ECO:0000256" key="1">
    <source>
        <dbReference type="ARBA" id="ARBA00010088"/>
    </source>
</evidence>
<evidence type="ECO:0000256" key="2">
    <source>
        <dbReference type="ARBA" id="ARBA00022801"/>
    </source>
</evidence>
<evidence type="ECO:0000313" key="4">
    <source>
        <dbReference type="EMBL" id="VUC22505.1"/>
    </source>
</evidence>
<protein>
    <recommendedName>
        <fullName evidence="3">Peptidase S33 tripeptidyl aminopeptidase-like C-terminal domain-containing protein</fullName>
    </recommendedName>
</protein>
<accession>A0ABY6TV22</accession>
<dbReference type="Proteomes" id="UP000766486">
    <property type="component" value="Unassembled WGS sequence"/>
</dbReference>
<evidence type="ECO:0000259" key="3">
    <source>
        <dbReference type="Pfam" id="PF08386"/>
    </source>
</evidence>